<evidence type="ECO:0000313" key="2">
    <source>
        <dbReference type="EMBL" id="ABN49331.1"/>
    </source>
</evidence>
<dbReference type="AlphaFoldDB" id="A2VEM3"/>
<protein>
    <submittedName>
        <fullName evidence="2">IP17981p</fullName>
    </submittedName>
</protein>
<evidence type="ECO:0000256" key="1">
    <source>
        <dbReference type="SAM" id="Phobius"/>
    </source>
</evidence>
<keyword evidence="1" id="KW-0812">Transmembrane</keyword>
<name>A2VEM3_DROME</name>
<sequence length="50" mass="5420">TECIYGCYVHSAIDALSALYFQFHVILARCLAILAFLPAVTIASVAHLLP</sequence>
<keyword evidence="1" id="KW-1133">Transmembrane helix</keyword>
<organism evidence="2">
    <name type="scientific">Drosophila melanogaster</name>
    <name type="common">Fruit fly</name>
    <dbReference type="NCBI Taxonomy" id="7227"/>
    <lineage>
        <taxon>Eukaryota</taxon>
        <taxon>Metazoa</taxon>
        <taxon>Ecdysozoa</taxon>
        <taxon>Arthropoda</taxon>
        <taxon>Hexapoda</taxon>
        <taxon>Insecta</taxon>
        <taxon>Pterygota</taxon>
        <taxon>Neoptera</taxon>
        <taxon>Endopterygota</taxon>
        <taxon>Diptera</taxon>
        <taxon>Brachycera</taxon>
        <taxon>Muscomorpha</taxon>
        <taxon>Ephydroidea</taxon>
        <taxon>Drosophilidae</taxon>
        <taxon>Drosophila</taxon>
        <taxon>Sophophora</taxon>
    </lineage>
</organism>
<reference evidence="2" key="1">
    <citation type="submission" date="2007-02" db="EMBL/GenBank/DDBJ databases">
        <authorList>
            <person name="Stapleton M."/>
            <person name="Carlson J."/>
            <person name="Frise E."/>
            <person name="Kapadia B."/>
            <person name="Park S."/>
            <person name="Wan K."/>
            <person name="Yu C."/>
            <person name="Celniker S."/>
        </authorList>
    </citation>
    <scope>NUCLEOTIDE SEQUENCE</scope>
</reference>
<proteinExistence type="evidence at transcript level"/>
<feature type="non-terminal residue" evidence="2">
    <location>
        <position position="1"/>
    </location>
</feature>
<dbReference type="EMBL" id="BT030192">
    <property type="protein sequence ID" value="ABN49331.1"/>
    <property type="molecule type" value="mRNA"/>
</dbReference>
<keyword evidence="1" id="KW-0472">Membrane</keyword>
<accession>A2VEM3</accession>
<feature type="transmembrane region" description="Helical" evidence="1">
    <location>
        <begin position="26"/>
        <end position="49"/>
    </location>
</feature>